<dbReference type="EMBL" id="JBHSEK010000003">
    <property type="protein sequence ID" value="MFC4489184.1"/>
    <property type="molecule type" value="Genomic_DNA"/>
</dbReference>
<gene>
    <name evidence="1" type="ORF">ACFO0R_06100</name>
</gene>
<reference evidence="2" key="1">
    <citation type="journal article" date="2019" name="Int. J. Syst. Evol. Microbiol.">
        <title>The Global Catalogue of Microorganisms (GCM) 10K type strain sequencing project: providing services to taxonomists for standard genome sequencing and annotation.</title>
        <authorList>
            <consortium name="The Broad Institute Genomics Platform"/>
            <consortium name="The Broad Institute Genome Sequencing Center for Infectious Disease"/>
            <person name="Wu L."/>
            <person name="Ma J."/>
        </authorList>
    </citation>
    <scope>NUCLEOTIDE SEQUENCE [LARGE SCALE GENOMIC DNA]</scope>
    <source>
        <strain evidence="2">CGMCC 4.7608</strain>
    </source>
</reference>
<dbReference type="RefSeq" id="WP_231460959.1">
    <property type="nucleotide sequence ID" value="NZ_JAJOHW010000012.1"/>
</dbReference>
<evidence type="ECO:0000313" key="1">
    <source>
        <dbReference type="EMBL" id="MFC4489184.1"/>
    </source>
</evidence>
<proteinExistence type="predicted"/>
<keyword evidence="2" id="KW-1185">Reference proteome</keyword>
<sequence length="122" mass="13387">MSVKRPLNHQYYSVIATEPNQQPSLAALLPQPLRGHCQAVPADADRDSAYRIGREFSSHYIEYVLAHPSAPNDSLLARIAEHVDFAAQGPEGDYWAGFFSLLEEVMVNAADSFDTGGSDSIH</sequence>
<organism evidence="1 2">
    <name type="scientific">Chromobacterium aquaticum</name>
    <dbReference type="NCBI Taxonomy" id="467180"/>
    <lineage>
        <taxon>Bacteria</taxon>
        <taxon>Pseudomonadati</taxon>
        <taxon>Pseudomonadota</taxon>
        <taxon>Betaproteobacteria</taxon>
        <taxon>Neisseriales</taxon>
        <taxon>Chromobacteriaceae</taxon>
        <taxon>Chromobacterium</taxon>
    </lineage>
</organism>
<name>A0ABV8ZNV6_9NEIS</name>
<protein>
    <recommendedName>
        <fullName evidence="3">CdiI immunity protein domain-containing protein</fullName>
    </recommendedName>
</protein>
<comment type="caution">
    <text evidence="1">The sequence shown here is derived from an EMBL/GenBank/DDBJ whole genome shotgun (WGS) entry which is preliminary data.</text>
</comment>
<dbReference type="Proteomes" id="UP001595999">
    <property type="component" value="Unassembled WGS sequence"/>
</dbReference>
<evidence type="ECO:0000313" key="2">
    <source>
        <dbReference type="Proteomes" id="UP001595999"/>
    </source>
</evidence>
<accession>A0ABV8ZNV6</accession>
<evidence type="ECO:0008006" key="3">
    <source>
        <dbReference type="Google" id="ProtNLM"/>
    </source>
</evidence>